<evidence type="ECO:0000313" key="11">
    <source>
        <dbReference type="Proteomes" id="UP000759537"/>
    </source>
</evidence>
<evidence type="ECO:0000256" key="7">
    <source>
        <dbReference type="ARBA" id="ARBA00023242"/>
    </source>
</evidence>
<evidence type="ECO:0000259" key="9">
    <source>
        <dbReference type="PROSITE" id="PS50073"/>
    </source>
</evidence>
<dbReference type="FunFam" id="3.90.430.10:FF:000001">
    <property type="entry name" value="Copper fist DNA-binding protein"/>
    <property type="match status" value="1"/>
</dbReference>
<comment type="caution">
    <text evidence="10">The sequence shown here is derived from an EMBL/GenBank/DDBJ whole genome shotgun (WGS) entry which is preliminary data.</text>
</comment>
<dbReference type="GO" id="GO:0045944">
    <property type="term" value="P:positive regulation of transcription by RNA polymerase II"/>
    <property type="evidence" value="ECO:0007669"/>
    <property type="project" value="TreeGrafter"/>
</dbReference>
<keyword evidence="4" id="KW-0186">Copper</keyword>
<dbReference type="GO" id="GO:0000981">
    <property type="term" value="F:DNA-binding transcription factor activity, RNA polymerase II-specific"/>
    <property type="evidence" value="ECO:0007669"/>
    <property type="project" value="TreeGrafter"/>
</dbReference>
<gene>
    <name evidence="10" type="ORF">DFH94DRAFT_736634</name>
</gene>
<keyword evidence="11" id="KW-1185">Reference proteome</keyword>
<dbReference type="SMART" id="SM00412">
    <property type="entry name" value="Cu_FIST"/>
    <property type="match status" value="1"/>
</dbReference>
<comment type="subcellular location">
    <subcellularLocation>
        <location evidence="1">Nucleus</location>
    </subcellularLocation>
</comment>
<dbReference type="GO" id="GO:0005634">
    <property type="term" value="C:nucleus"/>
    <property type="evidence" value="ECO:0007669"/>
    <property type="project" value="UniProtKB-SubCell"/>
</dbReference>
<dbReference type="GO" id="GO:0006878">
    <property type="term" value="P:intracellular copper ion homeostasis"/>
    <property type="evidence" value="ECO:0007669"/>
    <property type="project" value="TreeGrafter"/>
</dbReference>
<dbReference type="OrthoDB" id="5600085at2759"/>
<proteinExistence type="predicted"/>
<dbReference type="AlphaFoldDB" id="A0A9P5MX14"/>
<keyword evidence="2" id="KW-0479">Metal-binding</keyword>
<dbReference type="InterPro" id="IPR051763">
    <property type="entry name" value="Copper_Homeo_Regul"/>
</dbReference>
<reference evidence="10" key="1">
    <citation type="submission" date="2019-10" db="EMBL/GenBank/DDBJ databases">
        <authorList>
            <consortium name="DOE Joint Genome Institute"/>
            <person name="Kuo A."/>
            <person name="Miyauchi S."/>
            <person name="Kiss E."/>
            <person name="Drula E."/>
            <person name="Kohler A."/>
            <person name="Sanchez-Garcia M."/>
            <person name="Andreopoulos B."/>
            <person name="Barry K.W."/>
            <person name="Bonito G."/>
            <person name="Buee M."/>
            <person name="Carver A."/>
            <person name="Chen C."/>
            <person name="Cichocki N."/>
            <person name="Clum A."/>
            <person name="Culley D."/>
            <person name="Crous P.W."/>
            <person name="Fauchery L."/>
            <person name="Girlanda M."/>
            <person name="Hayes R."/>
            <person name="Keri Z."/>
            <person name="LaButti K."/>
            <person name="Lipzen A."/>
            <person name="Lombard V."/>
            <person name="Magnuson J."/>
            <person name="Maillard F."/>
            <person name="Morin E."/>
            <person name="Murat C."/>
            <person name="Nolan M."/>
            <person name="Ohm R."/>
            <person name="Pangilinan J."/>
            <person name="Pereira M."/>
            <person name="Perotto S."/>
            <person name="Peter M."/>
            <person name="Riley R."/>
            <person name="Sitrit Y."/>
            <person name="Stielow B."/>
            <person name="Szollosi G."/>
            <person name="Zifcakova L."/>
            <person name="Stursova M."/>
            <person name="Spatafora J.W."/>
            <person name="Tedersoo L."/>
            <person name="Vaario L.-M."/>
            <person name="Yamada A."/>
            <person name="Yan M."/>
            <person name="Wang P."/>
            <person name="Xu J."/>
            <person name="Bruns T."/>
            <person name="Baldrian P."/>
            <person name="Vilgalys R."/>
            <person name="Henrissat B."/>
            <person name="Grigoriev I.V."/>
            <person name="Hibbett D."/>
            <person name="Nagy L.G."/>
            <person name="Martin F.M."/>
        </authorList>
    </citation>
    <scope>NUCLEOTIDE SEQUENCE</scope>
    <source>
        <strain evidence="10">Prilba</strain>
    </source>
</reference>
<dbReference type="GO" id="GO:0000978">
    <property type="term" value="F:RNA polymerase II cis-regulatory region sequence-specific DNA binding"/>
    <property type="evidence" value="ECO:0007669"/>
    <property type="project" value="TreeGrafter"/>
</dbReference>
<dbReference type="PRINTS" id="PR00617">
    <property type="entry name" value="COPPERFIST"/>
</dbReference>
<evidence type="ECO:0000256" key="5">
    <source>
        <dbReference type="ARBA" id="ARBA00023015"/>
    </source>
</evidence>
<protein>
    <submittedName>
        <fullName evidence="10">Copper fist DNA binding domain-containing protein</fullName>
    </submittedName>
</protein>
<keyword evidence="6" id="KW-0804">Transcription</keyword>
<feature type="region of interest" description="Disordered" evidence="8">
    <location>
        <begin position="186"/>
        <end position="234"/>
    </location>
</feature>
<accession>A0A9P5MX14</accession>
<dbReference type="Gene3D" id="3.90.430.10">
    <property type="entry name" value="Copper fist DNA-binding domain"/>
    <property type="match status" value="1"/>
</dbReference>
<dbReference type="GO" id="GO:0006879">
    <property type="term" value="P:intracellular iron ion homeostasis"/>
    <property type="evidence" value="ECO:0007669"/>
    <property type="project" value="TreeGrafter"/>
</dbReference>
<feature type="compositionally biased region" description="Low complexity" evidence="8">
    <location>
        <begin position="224"/>
        <end position="234"/>
    </location>
</feature>
<dbReference type="PANTHER" id="PTHR28088">
    <property type="entry name" value="TRANSCRIPTIONAL ACTIVATOR HAA1-RELATED"/>
    <property type="match status" value="1"/>
</dbReference>
<dbReference type="GO" id="GO:0005507">
    <property type="term" value="F:copper ion binding"/>
    <property type="evidence" value="ECO:0007669"/>
    <property type="project" value="InterPro"/>
</dbReference>
<evidence type="ECO:0000256" key="8">
    <source>
        <dbReference type="SAM" id="MobiDB-lite"/>
    </source>
</evidence>
<dbReference type="EMBL" id="WHVB01000007">
    <property type="protein sequence ID" value="KAF8480881.1"/>
    <property type="molecule type" value="Genomic_DNA"/>
</dbReference>
<reference evidence="10" key="2">
    <citation type="journal article" date="2020" name="Nat. Commun.">
        <title>Large-scale genome sequencing of mycorrhizal fungi provides insights into the early evolution of symbiotic traits.</title>
        <authorList>
            <person name="Miyauchi S."/>
            <person name="Kiss E."/>
            <person name="Kuo A."/>
            <person name="Drula E."/>
            <person name="Kohler A."/>
            <person name="Sanchez-Garcia M."/>
            <person name="Morin E."/>
            <person name="Andreopoulos B."/>
            <person name="Barry K.W."/>
            <person name="Bonito G."/>
            <person name="Buee M."/>
            <person name="Carver A."/>
            <person name="Chen C."/>
            <person name="Cichocki N."/>
            <person name="Clum A."/>
            <person name="Culley D."/>
            <person name="Crous P.W."/>
            <person name="Fauchery L."/>
            <person name="Girlanda M."/>
            <person name="Hayes R.D."/>
            <person name="Keri Z."/>
            <person name="LaButti K."/>
            <person name="Lipzen A."/>
            <person name="Lombard V."/>
            <person name="Magnuson J."/>
            <person name="Maillard F."/>
            <person name="Murat C."/>
            <person name="Nolan M."/>
            <person name="Ohm R.A."/>
            <person name="Pangilinan J."/>
            <person name="Pereira M.F."/>
            <person name="Perotto S."/>
            <person name="Peter M."/>
            <person name="Pfister S."/>
            <person name="Riley R."/>
            <person name="Sitrit Y."/>
            <person name="Stielow J.B."/>
            <person name="Szollosi G."/>
            <person name="Zifcakova L."/>
            <person name="Stursova M."/>
            <person name="Spatafora J.W."/>
            <person name="Tedersoo L."/>
            <person name="Vaario L.M."/>
            <person name="Yamada A."/>
            <person name="Yan M."/>
            <person name="Wang P."/>
            <person name="Xu J."/>
            <person name="Bruns T."/>
            <person name="Baldrian P."/>
            <person name="Vilgalys R."/>
            <person name="Dunand C."/>
            <person name="Henrissat B."/>
            <person name="Grigoriev I.V."/>
            <person name="Hibbett D."/>
            <person name="Nagy L.G."/>
            <person name="Martin F.M."/>
        </authorList>
    </citation>
    <scope>NUCLEOTIDE SEQUENCE</scope>
    <source>
        <strain evidence="10">Prilba</strain>
    </source>
</reference>
<organism evidence="10 11">
    <name type="scientific">Russula ochroleuca</name>
    <dbReference type="NCBI Taxonomy" id="152965"/>
    <lineage>
        <taxon>Eukaryota</taxon>
        <taxon>Fungi</taxon>
        <taxon>Dikarya</taxon>
        <taxon>Basidiomycota</taxon>
        <taxon>Agaricomycotina</taxon>
        <taxon>Agaricomycetes</taxon>
        <taxon>Russulales</taxon>
        <taxon>Russulaceae</taxon>
        <taxon>Russula</taxon>
    </lineage>
</organism>
<evidence type="ECO:0000313" key="10">
    <source>
        <dbReference type="EMBL" id="KAF8480881.1"/>
    </source>
</evidence>
<dbReference type="SUPFAM" id="SSF57879">
    <property type="entry name" value="Zinc domain conserved in yeast copper-regulated transcription factors"/>
    <property type="match status" value="1"/>
</dbReference>
<dbReference type="PANTHER" id="PTHR28088:SF5">
    <property type="entry name" value="TRANSCRIPTIONAL ACTIVATOR HAA1-RELATED"/>
    <property type="match status" value="1"/>
</dbReference>
<keyword evidence="3" id="KW-0862">Zinc</keyword>
<dbReference type="SMART" id="SM01090">
    <property type="entry name" value="Copper-fist"/>
    <property type="match status" value="1"/>
</dbReference>
<sequence length="384" mass="40549">MVFVNSRKFACESCIKGHRSSSCTHTERPLYEIKKKGRPVSQCERCRQLRNTKKVHSKCTCSEGSSSQTREVTDRVFGTKQKRYIPIVPALPNGLKDAFTSSNTPIAPAHPRQKVSALLNPCQCNDVWNCGCRTSAPDVDSEFAAQAPALSTNSNKSASAQAPSDGLETLARAAAAVLISSSPLSPRSPIHANQITSSSGANEHTSPSRSHRPSEIGTPPASTPTPVLDLPPLLFPEIPGPAPVVPPFSTFTTLAGSGCTCGLTCQCPGCSTHHSRPGVDPRNAQDCMTCVDSALHVIDRSSGWGFYMESPVLERFFADAERVPPPPTAGGKPVELPKLCCGGSCGCGGACGCNGDCNGCCRDIERNGTHNDDLTSVTVGPLTE</sequence>
<feature type="compositionally biased region" description="Polar residues" evidence="8">
    <location>
        <begin position="191"/>
        <end position="208"/>
    </location>
</feature>
<dbReference type="Proteomes" id="UP000759537">
    <property type="component" value="Unassembled WGS sequence"/>
</dbReference>
<evidence type="ECO:0000256" key="1">
    <source>
        <dbReference type="ARBA" id="ARBA00004123"/>
    </source>
</evidence>
<name>A0A9P5MX14_9AGAM</name>
<keyword evidence="7" id="KW-0539">Nucleus</keyword>
<feature type="domain" description="Copper-fist" evidence="9">
    <location>
        <begin position="1"/>
        <end position="40"/>
    </location>
</feature>
<evidence type="ECO:0000256" key="2">
    <source>
        <dbReference type="ARBA" id="ARBA00022723"/>
    </source>
</evidence>
<keyword evidence="5" id="KW-0805">Transcription regulation</keyword>
<evidence type="ECO:0000256" key="4">
    <source>
        <dbReference type="ARBA" id="ARBA00023008"/>
    </source>
</evidence>
<dbReference type="PROSITE" id="PS50073">
    <property type="entry name" value="COPPER_FIST_2"/>
    <property type="match status" value="1"/>
</dbReference>
<dbReference type="Pfam" id="PF00649">
    <property type="entry name" value="Copper-fist"/>
    <property type="match status" value="1"/>
</dbReference>
<evidence type="ECO:0000256" key="6">
    <source>
        <dbReference type="ARBA" id="ARBA00023163"/>
    </source>
</evidence>
<dbReference type="InterPro" id="IPR001083">
    <property type="entry name" value="Cu_fist_DNA-bd_dom"/>
</dbReference>
<dbReference type="InterPro" id="IPR036395">
    <property type="entry name" value="Cu_fist_DNA-bd_dom_sf"/>
</dbReference>
<evidence type="ECO:0000256" key="3">
    <source>
        <dbReference type="ARBA" id="ARBA00022833"/>
    </source>
</evidence>